<proteinExistence type="predicted"/>
<protein>
    <submittedName>
        <fullName evidence="2">Cell division protein FtsW</fullName>
    </submittedName>
</protein>
<feature type="compositionally biased region" description="Polar residues" evidence="1">
    <location>
        <begin position="119"/>
        <end position="129"/>
    </location>
</feature>
<evidence type="ECO:0000256" key="1">
    <source>
        <dbReference type="SAM" id="MobiDB-lite"/>
    </source>
</evidence>
<name>A0A6J4T437_9SPHN</name>
<sequence length="192" mass="21418">PRYTRGRGGGRDRAGLLLLPRRDRAHRRLPVRRGRQLPGRECHADADGGRAVRHGAGRRYPQVRAAGAAYRLHLLGHRRGVRLDRLHRHCRHLPGDHRSGADQAARRGKQFCHSRRRGSGNSVRPSGTHQHGGERADRAVEGHDLAVHQLWRKLHAGAVGRHGTAARLYPAEPVSEALALCREMERGVLDSM</sequence>
<accession>A0A6J4T437</accession>
<keyword evidence="2" id="KW-0131">Cell cycle</keyword>
<feature type="non-terminal residue" evidence="2">
    <location>
        <position position="192"/>
    </location>
</feature>
<feature type="compositionally biased region" description="Basic residues" evidence="1">
    <location>
        <begin position="106"/>
        <end position="118"/>
    </location>
</feature>
<dbReference type="GO" id="GO:0051301">
    <property type="term" value="P:cell division"/>
    <property type="evidence" value="ECO:0007669"/>
    <property type="project" value="UniProtKB-KW"/>
</dbReference>
<dbReference type="AlphaFoldDB" id="A0A6J4T437"/>
<feature type="non-terminal residue" evidence="2">
    <location>
        <position position="1"/>
    </location>
</feature>
<evidence type="ECO:0000313" key="2">
    <source>
        <dbReference type="EMBL" id="CAA9512619.1"/>
    </source>
</evidence>
<gene>
    <name evidence="2" type="ORF">AVDCRST_MAG62-622</name>
</gene>
<dbReference type="EMBL" id="CADCWB010000076">
    <property type="protein sequence ID" value="CAA9512619.1"/>
    <property type="molecule type" value="Genomic_DNA"/>
</dbReference>
<organism evidence="2">
    <name type="scientific">uncultured Sphingomonas sp</name>
    <dbReference type="NCBI Taxonomy" id="158754"/>
    <lineage>
        <taxon>Bacteria</taxon>
        <taxon>Pseudomonadati</taxon>
        <taxon>Pseudomonadota</taxon>
        <taxon>Alphaproteobacteria</taxon>
        <taxon>Sphingomonadales</taxon>
        <taxon>Sphingomonadaceae</taxon>
        <taxon>Sphingomonas</taxon>
        <taxon>environmental samples</taxon>
    </lineage>
</organism>
<keyword evidence="2" id="KW-0132">Cell division</keyword>
<reference evidence="2" key="1">
    <citation type="submission" date="2020-02" db="EMBL/GenBank/DDBJ databases">
        <authorList>
            <person name="Meier V. D."/>
        </authorList>
    </citation>
    <scope>NUCLEOTIDE SEQUENCE</scope>
    <source>
        <strain evidence="2">AVDCRST_MAG62</strain>
    </source>
</reference>
<feature type="region of interest" description="Disordered" evidence="1">
    <location>
        <begin position="93"/>
        <end position="137"/>
    </location>
</feature>